<proteinExistence type="predicted"/>
<keyword evidence="1" id="KW-1133">Transmembrane helix</keyword>
<evidence type="ECO:0000313" key="2">
    <source>
        <dbReference type="EMBL" id="ACV25438.1"/>
    </source>
</evidence>
<evidence type="ECO:0000313" key="3">
    <source>
        <dbReference type="Proteomes" id="UP000001231"/>
    </source>
</evidence>
<keyword evidence="1" id="KW-0472">Membrane</keyword>
<reference evidence="2 3" key="1">
    <citation type="journal article" date="2009" name="Stand. Genomic Sci.">
        <title>Complete genome sequence of Kangiella koreensis type strain (SW-125).</title>
        <authorList>
            <person name="Han C."/>
            <person name="Sikorski J."/>
            <person name="Lapidus A."/>
            <person name="Nolan M."/>
            <person name="Glavina Del Rio T."/>
            <person name="Tice H."/>
            <person name="Cheng J.F."/>
            <person name="Lucas S."/>
            <person name="Chen F."/>
            <person name="Copeland A."/>
            <person name="Ivanova N."/>
            <person name="Mavromatis K."/>
            <person name="Ovchinnikova G."/>
            <person name="Pati A."/>
            <person name="Bruce D."/>
            <person name="Goodwin L."/>
            <person name="Pitluck S."/>
            <person name="Chen A."/>
            <person name="Palaniappan K."/>
            <person name="Land M."/>
            <person name="Hauser L."/>
            <person name="Chang Y.J."/>
            <person name="Jeffries C.D."/>
            <person name="Chain P."/>
            <person name="Saunders E."/>
            <person name="Brettin T."/>
            <person name="Goker M."/>
            <person name="Tindall B.J."/>
            <person name="Bristow J."/>
            <person name="Eisen J.A."/>
            <person name="Markowitz V."/>
            <person name="Hugenholtz P."/>
            <person name="Kyrpides N.C."/>
            <person name="Klenk H.P."/>
            <person name="Detter J.C."/>
        </authorList>
    </citation>
    <scope>NUCLEOTIDE SEQUENCE [LARGE SCALE GENOMIC DNA]</scope>
    <source>
        <strain evidence="3">DSM 16069 / KCTC 12182 / SW-125</strain>
    </source>
</reference>
<dbReference type="InParanoid" id="C7R607"/>
<dbReference type="HOGENOM" id="CLU_3169074_0_0_6"/>
<evidence type="ECO:0000256" key="1">
    <source>
        <dbReference type="SAM" id="Phobius"/>
    </source>
</evidence>
<protein>
    <submittedName>
        <fullName evidence="2">Uncharacterized protein</fullName>
    </submittedName>
</protein>
<dbReference type="EMBL" id="CP001707">
    <property type="protein sequence ID" value="ACV25438.1"/>
    <property type="molecule type" value="Genomic_DNA"/>
</dbReference>
<dbReference type="AlphaFoldDB" id="C7R607"/>
<keyword evidence="3" id="KW-1185">Reference proteome</keyword>
<organism evidence="2 3">
    <name type="scientific">Kangiella koreensis (strain DSM 16069 / JCM 12317 / KCTC 12182 / SW-125)</name>
    <dbReference type="NCBI Taxonomy" id="523791"/>
    <lineage>
        <taxon>Bacteria</taxon>
        <taxon>Pseudomonadati</taxon>
        <taxon>Pseudomonadota</taxon>
        <taxon>Gammaproteobacteria</taxon>
        <taxon>Kangiellales</taxon>
        <taxon>Kangiellaceae</taxon>
        <taxon>Kangiella</taxon>
    </lineage>
</organism>
<sequence length="47" mass="5360">MTIFEWIIVILVSVLIFLFGLAGVTGSIFFDSERNQSRSEDKLKNKP</sequence>
<name>C7R607_KANKD</name>
<feature type="transmembrane region" description="Helical" evidence="1">
    <location>
        <begin position="6"/>
        <end position="30"/>
    </location>
</feature>
<accession>C7R607</accession>
<keyword evidence="1" id="KW-0812">Transmembrane</keyword>
<dbReference type="KEGG" id="kko:Kkor_0015"/>
<dbReference type="Proteomes" id="UP000001231">
    <property type="component" value="Chromosome"/>
</dbReference>
<gene>
    <name evidence="2" type="ordered locus">Kkor_0015</name>
</gene>